<reference evidence="2 3" key="1">
    <citation type="journal article" date="2015" name="Proc. Natl. Acad. Sci. U.S.A.">
        <title>The resurrection genome of Boea hygrometrica: A blueprint for survival of dehydration.</title>
        <authorList>
            <person name="Xiao L."/>
            <person name="Yang G."/>
            <person name="Zhang L."/>
            <person name="Yang X."/>
            <person name="Zhao S."/>
            <person name="Ji Z."/>
            <person name="Zhou Q."/>
            <person name="Hu M."/>
            <person name="Wang Y."/>
            <person name="Chen M."/>
            <person name="Xu Y."/>
            <person name="Jin H."/>
            <person name="Xiao X."/>
            <person name="Hu G."/>
            <person name="Bao F."/>
            <person name="Hu Y."/>
            <person name="Wan P."/>
            <person name="Li L."/>
            <person name="Deng X."/>
            <person name="Kuang T."/>
            <person name="Xiang C."/>
            <person name="Zhu J.K."/>
            <person name="Oliver M.J."/>
            <person name="He Y."/>
        </authorList>
    </citation>
    <scope>NUCLEOTIDE SEQUENCE [LARGE SCALE GENOMIC DNA]</scope>
    <source>
        <strain evidence="3">cv. XS01</strain>
    </source>
</reference>
<feature type="region of interest" description="Disordered" evidence="1">
    <location>
        <begin position="26"/>
        <end position="47"/>
    </location>
</feature>
<sequence>MKNAFVVSEFFEAKRQIGDDEKMVAKKSLKDHEDSRETELKPGNSHTSPAVAIVSVDVEKPVSVTVEEPVGVTIEEPIVVAVEDIILVEE</sequence>
<evidence type="ECO:0000313" key="3">
    <source>
        <dbReference type="Proteomes" id="UP000250235"/>
    </source>
</evidence>
<keyword evidence="3" id="KW-1185">Reference proteome</keyword>
<feature type="compositionally biased region" description="Basic and acidic residues" evidence="1">
    <location>
        <begin position="26"/>
        <end position="40"/>
    </location>
</feature>
<accession>A0A2Z7CTD5</accession>
<evidence type="ECO:0000313" key="2">
    <source>
        <dbReference type="EMBL" id="KZV49207.1"/>
    </source>
</evidence>
<dbReference type="AlphaFoldDB" id="A0A2Z7CTD5"/>
<evidence type="ECO:0000256" key="1">
    <source>
        <dbReference type="SAM" id="MobiDB-lite"/>
    </source>
</evidence>
<protein>
    <submittedName>
        <fullName evidence="2">Zinc finger BED domain-containing protein DAYSLEEPER-like</fullName>
    </submittedName>
</protein>
<proteinExistence type="predicted"/>
<dbReference type="EMBL" id="KQ993186">
    <property type="protein sequence ID" value="KZV49207.1"/>
    <property type="molecule type" value="Genomic_DNA"/>
</dbReference>
<dbReference type="Proteomes" id="UP000250235">
    <property type="component" value="Unassembled WGS sequence"/>
</dbReference>
<name>A0A2Z7CTD5_9LAMI</name>
<gene>
    <name evidence="2" type="ORF">F511_40176</name>
</gene>
<organism evidence="2 3">
    <name type="scientific">Dorcoceras hygrometricum</name>
    <dbReference type="NCBI Taxonomy" id="472368"/>
    <lineage>
        <taxon>Eukaryota</taxon>
        <taxon>Viridiplantae</taxon>
        <taxon>Streptophyta</taxon>
        <taxon>Embryophyta</taxon>
        <taxon>Tracheophyta</taxon>
        <taxon>Spermatophyta</taxon>
        <taxon>Magnoliopsida</taxon>
        <taxon>eudicotyledons</taxon>
        <taxon>Gunneridae</taxon>
        <taxon>Pentapetalae</taxon>
        <taxon>asterids</taxon>
        <taxon>lamiids</taxon>
        <taxon>Lamiales</taxon>
        <taxon>Gesneriaceae</taxon>
        <taxon>Didymocarpoideae</taxon>
        <taxon>Trichosporeae</taxon>
        <taxon>Loxocarpinae</taxon>
        <taxon>Dorcoceras</taxon>
    </lineage>
</organism>